<comment type="catalytic activity">
    <reaction evidence="7">
        <text>UDP-N-acetyl-alpha-D-muramoyl-L-alanyl-gamma-D-glutamyl-meso-2,6-diaminopimeloyl-D-alanyl-D-alanine + di-trans,octa-cis-undecaprenyl phosphate = di-trans,octa-cis-undecaprenyl diphospho-N-acetyl-alpha-D-muramoyl-L-alanyl-D-glutamyl-meso-2,6-diaminopimeloyl-D-alanyl-D-alanine + UMP</text>
        <dbReference type="Rhea" id="RHEA:28386"/>
        <dbReference type="ChEBI" id="CHEBI:57865"/>
        <dbReference type="ChEBI" id="CHEBI:60392"/>
        <dbReference type="ChEBI" id="CHEBI:61386"/>
        <dbReference type="ChEBI" id="CHEBI:61387"/>
        <dbReference type="EC" id="2.7.8.13"/>
    </reaction>
</comment>
<feature type="transmembrane region" description="Helical" evidence="7">
    <location>
        <begin position="346"/>
        <end position="365"/>
    </location>
</feature>
<evidence type="ECO:0000256" key="8">
    <source>
        <dbReference type="NCBIfam" id="TIGR00445"/>
    </source>
</evidence>
<dbReference type="InterPro" id="IPR003524">
    <property type="entry name" value="PNAcMuramoyl-5peptid_Trfase"/>
</dbReference>
<keyword evidence="3 7" id="KW-0808">Transferase</keyword>
<dbReference type="PROSITE" id="PS01347">
    <property type="entry name" value="MRAY_1"/>
    <property type="match status" value="1"/>
</dbReference>
<keyword evidence="6 7" id="KW-0472">Membrane</keyword>
<dbReference type="CDD" id="cd06852">
    <property type="entry name" value="GT_MraY"/>
    <property type="match status" value="1"/>
</dbReference>
<comment type="pathway">
    <text evidence="7">Cell wall biogenesis; peptidoglycan biosynthesis.</text>
</comment>
<feature type="binding site" evidence="9">
    <location>
        <position position="194"/>
    </location>
    <ligand>
        <name>Mg(2+)</name>
        <dbReference type="ChEBI" id="CHEBI:18420"/>
    </ligand>
</feature>
<evidence type="ECO:0000256" key="9">
    <source>
        <dbReference type="PIRSR" id="PIRSR600715-1"/>
    </source>
</evidence>
<keyword evidence="7" id="KW-0132">Cell division</keyword>
<feature type="transmembrane region" description="Helical" evidence="7">
    <location>
        <begin position="26"/>
        <end position="48"/>
    </location>
</feature>
<protein>
    <recommendedName>
        <fullName evidence="7 8">Phospho-N-acetylmuramoyl-pentapeptide-transferase</fullName>
        <ecNumber evidence="7 8">2.7.8.13</ecNumber>
    </recommendedName>
    <alternativeName>
        <fullName evidence="7">UDP-MurNAc-pentapeptide phosphotransferase</fullName>
    </alternativeName>
</protein>
<keyword evidence="7" id="KW-0961">Cell wall biogenesis/degradation</keyword>
<dbReference type="Pfam" id="PF10555">
    <property type="entry name" value="MraY_sig1"/>
    <property type="match status" value="1"/>
</dbReference>
<feature type="transmembrane region" description="Helical" evidence="7">
    <location>
        <begin position="69"/>
        <end position="90"/>
    </location>
</feature>
<dbReference type="InterPro" id="IPR000715">
    <property type="entry name" value="Glycosyl_transferase_4"/>
</dbReference>
<dbReference type="InterPro" id="IPR018480">
    <property type="entry name" value="PNAcMuramoyl-5peptid_Trfase_CS"/>
</dbReference>
<comment type="similarity">
    <text evidence="2 7">Belongs to the glycosyltransferase 4 family. MraY subfamily.</text>
</comment>
<comment type="subcellular location">
    <subcellularLocation>
        <location evidence="7">Cell membrane</location>
        <topology evidence="7">Multi-pass membrane protein</topology>
    </subcellularLocation>
    <subcellularLocation>
        <location evidence="1">Membrane</location>
        <topology evidence="1">Multi-pass membrane protein</topology>
    </subcellularLocation>
</comment>
<feature type="transmembrane region" description="Helical" evidence="7">
    <location>
        <begin position="202"/>
        <end position="221"/>
    </location>
</feature>
<keyword evidence="5 7" id="KW-1133">Transmembrane helix</keyword>
<dbReference type="GO" id="GO:0071555">
    <property type="term" value="P:cell wall organization"/>
    <property type="evidence" value="ECO:0007669"/>
    <property type="project" value="UniProtKB-KW"/>
</dbReference>
<keyword evidence="7 9" id="KW-0479">Metal-binding</keyword>
<evidence type="ECO:0000256" key="6">
    <source>
        <dbReference type="ARBA" id="ARBA00023136"/>
    </source>
</evidence>
<organism evidence="10 11">
    <name type="scientific">Candidatus Raymondbacteria bacterium RIFOXYD12_FULL_49_13</name>
    <dbReference type="NCBI Taxonomy" id="1817890"/>
    <lineage>
        <taxon>Bacteria</taxon>
        <taxon>Raymondiibacteriota</taxon>
    </lineage>
</organism>
<dbReference type="EC" id="2.7.8.13" evidence="7 8"/>
<dbReference type="NCBIfam" id="TIGR00445">
    <property type="entry name" value="mraY"/>
    <property type="match status" value="1"/>
</dbReference>
<evidence type="ECO:0000313" key="11">
    <source>
        <dbReference type="Proteomes" id="UP000179243"/>
    </source>
</evidence>
<dbReference type="GO" id="GO:0009252">
    <property type="term" value="P:peptidoglycan biosynthetic process"/>
    <property type="evidence" value="ECO:0007669"/>
    <property type="project" value="UniProtKB-UniRule"/>
</dbReference>
<dbReference type="GO" id="GO:0008360">
    <property type="term" value="P:regulation of cell shape"/>
    <property type="evidence" value="ECO:0007669"/>
    <property type="project" value="UniProtKB-KW"/>
</dbReference>
<gene>
    <name evidence="7" type="primary">mraY</name>
    <name evidence="10" type="ORF">A2519_18635</name>
</gene>
<evidence type="ECO:0000313" key="10">
    <source>
        <dbReference type="EMBL" id="OGK04422.1"/>
    </source>
</evidence>
<dbReference type="GO" id="GO:0008963">
    <property type="term" value="F:phospho-N-acetylmuramoyl-pentapeptide-transferase activity"/>
    <property type="evidence" value="ECO:0007669"/>
    <property type="project" value="UniProtKB-UniRule"/>
</dbReference>
<evidence type="ECO:0000256" key="1">
    <source>
        <dbReference type="ARBA" id="ARBA00004141"/>
    </source>
</evidence>
<feature type="binding site" evidence="9">
    <location>
        <position position="269"/>
    </location>
    <ligand>
        <name>Mg(2+)</name>
        <dbReference type="ChEBI" id="CHEBI:18420"/>
    </ligand>
</feature>
<dbReference type="PROSITE" id="PS01348">
    <property type="entry name" value="MRAY_2"/>
    <property type="match status" value="1"/>
</dbReference>
<dbReference type="AlphaFoldDB" id="A0A1F7FD28"/>
<dbReference type="GO" id="GO:0051301">
    <property type="term" value="P:cell division"/>
    <property type="evidence" value="ECO:0007669"/>
    <property type="project" value="UniProtKB-KW"/>
</dbReference>
<keyword evidence="4 7" id="KW-0812">Transmembrane</keyword>
<evidence type="ECO:0000256" key="5">
    <source>
        <dbReference type="ARBA" id="ARBA00022989"/>
    </source>
</evidence>
<proteinExistence type="inferred from homology"/>
<feature type="transmembrane region" description="Helical" evidence="7">
    <location>
        <begin position="292"/>
        <end position="315"/>
    </location>
</feature>
<keyword evidence="7" id="KW-0573">Peptidoglycan synthesis</keyword>
<dbReference type="PANTHER" id="PTHR22926:SF5">
    <property type="entry name" value="PHOSPHO-N-ACETYLMURAMOYL-PENTAPEPTIDE-TRANSFERASE HOMOLOG"/>
    <property type="match status" value="1"/>
</dbReference>
<dbReference type="PANTHER" id="PTHR22926">
    <property type="entry name" value="PHOSPHO-N-ACETYLMURAMOYL-PENTAPEPTIDE-TRANSFERASE"/>
    <property type="match status" value="1"/>
</dbReference>
<evidence type="ECO:0000256" key="2">
    <source>
        <dbReference type="ARBA" id="ARBA00005583"/>
    </source>
</evidence>
<keyword evidence="7" id="KW-0131">Cell cycle</keyword>
<comment type="function">
    <text evidence="7">Catalyzes the initial step of the lipid cycle reactions in the biosynthesis of the cell wall peptidoglycan: transfers peptidoglycan precursor phospho-MurNAc-pentapeptide from UDP-MurNAc-pentapeptide onto the lipid carrier undecaprenyl phosphate, yielding undecaprenyl-pyrophosphoryl-MurNAc-pentapeptide, known as lipid I.</text>
</comment>
<feature type="transmembrane region" description="Helical" evidence="7">
    <location>
        <begin position="96"/>
        <end position="114"/>
    </location>
</feature>
<keyword evidence="7" id="KW-1003">Cell membrane</keyword>
<feature type="transmembrane region" description="Helical" evidence="7">
    <location>
        <begin position="173"/>
        <end position="195"/>
    </location>
</feature>
<keyword evidence="7 9" id="KW-0460">Magnesium</keyword>
<name>A0A1F7FD28_UNCRA</name>
<evidence type="ECO:0000256" key="3">
    <source>
        <dbReference type="ARBA" id="ARBA00022679"/>
    </source>
</evidence>
<reference evidence="10 11" key="1">
    <citation type="journal article" date="2016" name="Nat. Commun.">
        <title>Thousands of microbial genomes shed light on interconnected biogeochemical processes in an aquifer system.</title>
        <authorList>
            <person name="Anantharaman K."/>
            <person name="Brown C.T."/>
            <person name="Hug L.A."/>
            <person name="Sharon I."/>
            <person name="Castelle C.J."/>
            <person name="Probst A.J."/>
            <person name="Thomas B.C."/>
            <person name="Singh A."/>
            <person name="Wilkins M.J."/>
            <person name="Karaoz U."/>
            <person name="Brodie E.L."/>
            <person name="Williams K.H."/>
            <person name="Hubbard S.S."/>
            <person name="Banfield J.F."/>
        </authorList>
    </citation>
    <scope>NUCLEOTIDE SEQUENCE [LARGE SCALE GENOMIC DNA]</scope>
</reference>
<dbReference type="GO" id="GO:0046872">
    <property type="term" value="F:metal ion binding"/>
    <property type="evidence" value="ECO:0007669"/>
    <property type="project" value="UniProtKB-KW"/>
</dbReference>
<dbReference type="GO" id="GO:0051992">
    <property type="term" value="F:UDP-N-acetylmuramoyl-L-alanyl-D-glutamyl-meso-2,6-diaminopimelyl-D-alanyl-D-alanine:undecaprenyl-phosphate transferase activity"/>
    <property type="evidence" value="ECO:0007669"/>
    <property type="project" value="RHEA"/>
</dbReference>
<feature type="transmembrane region" description="Helical" evidence="7">
    <location>
        <begin position="134"/>
        <end position="153"/>
    </location>
</feature>
<dbReference type="UniPathway" id="UPA00219"/>
<comment type="cofactor">
    <cofactor evidence="7 9">
        <name>Mg(2+)</name>
        <dbReference type="ChEBI" id="CHEBI:18420"/>
    </cofactor>
</comment>
<keyword evidence="7" id="KW-0133">Cell shape</keyword>
<dbReference type="Pfam" id="PF00953">
    <property type="entry name" value="Glycos_transf_4"/>
    <property type="match status" value="1"/>
</dbReference>
<comment type="caution">
    <text evidence="10">The sequence shown here is derived from an EMBL/GenBank/DDBJ whole genome shotgun (WGS) entry which is preliminary data.</text>
</comment>
<evidence type="ECO:0000256" key="4">
    <source>
        <dbReference type="ARBA" id="ARBA00022692"/>
    </source>
</evidence>
<dbReference type="EMBL" id="MFYX01000073">
    <property type="protein sequence ID" value="OGK04422.1"/>
    <property type="molecule type" value="Genomic_DNA"/>
</dbReference>
<evidence type="ECO:0000256" key="7">
    <source>
        <dbReference type="HAMAP-Rule" id="MF_00038"/>
    </source>
</evidence>
<sequence>MLYHLLYPLTDRISFFNIFKYITFRAAYATITALVICFVIGPMIIRLMRRLQVREVIRTDGPQTHQAKQGTPTMGGIIVLLASIIPTLLWARLDNVYVLVILGVTLWMGAIGFVDDYLKVVKKMKRGLIGRYKMLGQISLGVIVGLVILYGPLKGNPNATVTTVPFFKDITFSYGWLFIPMVVFVITASSNAVNLTDGLDGLAIGLSAIAFIGFAIMSYVSGNVNYASYLAIPYLDGSGELTVFCAAMIGAALGFLWFNANPAAIFMGDVGSLSLGAALGTVALLIRKELLLVVIGAVFVGETLSVIIQVGWFKWTRFRSGEGRRLFKMAPLHHHFELSGWPENKVVARFWVIGILCALLTLSTFKIR</sequence>
<feature type="transmembrane region" description="Helical" evidence="7">
    <location>
        <begin position="241"/>
        <end position="258"/>
    </location>
</feature>
<dbReference type="HAMAP" id="MF_00038">
    <property type="entry name" value="MraY"/>
    <property type="match status" value="1"/>
</dbReference>
<dbReference type="Proteomes" id="UP000179243">
    <property type="component" value="Unassembled WGS sequence"/>
</dbReference>
<accession>A0A1F7FD28</accession>
<dbReference type="GO" id="GO:0005886">
    <property type="term" value="C:plasma membrane"/>
    <property type="evidence" value="ECO:0007669"/>
    <property type="project" value="UniProtKB-SubCell"/>
</dbReference>